<dbReference type="AlphaFoldDB" id="A0A3M7PR64"/>
<name>A0A3M7PR64_BRAPC</name>
<dbReference type="Proteomes" id="UP000276133">
    <property type="component" value="Unassembled WGS sequence"/>
</dbReference>
<evidence type="ECO:0000313" key="2">
    <source>
        <dbReference type="Proteomes" id="UP000276133"/>
    </source>
</evidence>
<evidence type="ECO:0000313" key="1">
    <source>
        <dbReference type="EMBL" id="RNA01245.1"/>
    </source>
</evidence>
<sequence>MLFERVGKVNDCLLLRESDSNNNFPNKFTTTTLKYNLIIKSRKINIESVVLDNNFICLHPLHHTIISYLGQTPTDLTSNTRLVSLRLRFLRPVIKSKNHIVLETLHDLSSPSRFAYSINSRPNKSSRLKRLLGLPSHMHTMRDESHDSIGLLNEFHKEYILKFIQPVKRNPSMLKLKRFLWLNFPAENLSIDRHKIIWRLKAKAKGQKPPITIN</sequence>
<comment type="caution">
    <text evidence="1">The sequence shown here is derived from an EMBL/GenBank/DDBJ whole genome shotgun (WGS) entry which is preliminary data.</text>
</comment>
<reference evidence="1 2" key="1">
    <citation type="journal article" date="2018" name="Sci. Rep.">
        <title>Genomic signatures of local adaptation to the degree of environmental predictability in rotifers.</title>
        <authorList>
            <person name="Franch-Gras L."/>
            <person name="Hahn C."/>
            <person name="Garcia-Roger E.M."/>
            <person name="Carmona M.J."/>
            <person name="Serra M."/>
            <person name="Gomez A."/>
        </authorList>
    </citation>
    <scope>NUCLEOTIDE SEQUENCE [LARGE SCALE GENOMIC DNA]</scope>
    <source>
        <strain evidence="1">HYR1</strain>
    </source>
</reference>
<protein>
    <submittedName>
        <fullName evidence="1">Uncharacterized protein</fullName>
    </submittedName>
</protein>
<keyword evidence="2" id="KW-1185">Reference proteome</keyword>
<organism evidence="1 2">
    <name type="scientific">Brachionus plicatilis</name>
    <name type="common">Marine rotifer</name>
    <name type="synonym">Brachionus muelleri</name>
    <dbReference type="NCBI Taxonomy" id="10195"/>
    <lineage>
        <taxon>Eukaryota</taxon>
        <taxon>Metazoa</taxon>
        <taxon>Spiralia</taxon>
        <taxon>Gnathifera</taxon>
        <taxon>Rotifera</taxon>
        <taxon>Eurotatoria</taxon>
        <taxon>Monogononta</taxon>
        <taxon>Pseudotrocha</taxon>
        <taxon>Ploima</taxon>
        <taxon>Brachionidae</taxon>
        <taxon>Brachionus</taxon>
    </lineage>
</organism>
<dbReference type="EMBL" id="REGN01009397">
    <property type="protein sequence ID" value="RNA01245.1"/>
    <property type="molecule type" value="Genomic_DNA"/>
</dbReference>
<accession>A0A3M7PR64</accession>
<gene>
    <name evidence="1" type="ORF">BpHYR1_014020</name>
</gene>
<proteinExistence type="predicted"/>